<proteinExistence type="predicted"/>
<comment type="caution">
    <text evidence="1">The sequence shown here is derived from an EMBL/GenBank/DDBJ whole genome shotgun (WGS) entry which is preliminary data.</text>
</comment>
<accession>A0ABX2IYQ5</accession>
<dbReference type="Proteomes" id="UP000777935">
    <property type="component" value="Unassembled WGS sequence"/>
</dbReference>
<keyword evidence="2" id="KW-1185">Reference proteome</keyword>
<name>A0ABX2IYQ5_9RHOB</name>
<sequence>MTRTHLLFKTNKFSPTPGELDPEHDDHINDGIFAKELATFLCSRLPEHGYPISDDIIEDWGHWIEIDHDEDFIISVCCSNNSAIEDDGIAEHRVFAVATKPFFKSLFKKISTGNSEEKLTKALKKILESTPEIQSIEVEYE</sequence>
<organism evidence="1 2">
    <name type="scientific">Parasulfitobacter algicola</name>
    <dbReference type="NCBI Taxonomy" id="2614809"/>
    <lineage>
        <taxon>Bacteria</taxon>
        <taxon>Pseudomonadati</taxon>
        <taxon>Pseudomonadota</taxon>
        <taxon>Alphaproteobacteria</taxon>
        <taxon>Rhodobacterales</taxon>
        <taxon>Roseobacteraceae</taxon>
        <taxon>Parasulfitobacter</taxon>
    </lineage>
</organism>
<dbReference type="RefSeq" id="WP_174138813.1">
    <property type="nucleotide sequence ID" value="NZ_JABUFE010000007.1"/>
</dbReference>
<evidence type="ECO:0000313" key="1">
    <source>
        <dbReference type="EMBL" id="NSX55663.1"/>
    </source>
</evidence>
<evidence type="ECO:0000313" key="2">
    <source>
        <dbReference type="Proteomes" id="UP000777935"/>
    </source>
</evidence>
<reference evidence="1 2" key="1">
    <citation type="submission" date="2020-06" db="EMBL/GenBank/DDBJ databases">
        <title>Sulfitobacter algicola sp. nov., isolated from green algae.</title>
        <authorList>
            <person name="Wang C."/>
        </authorList>
    </citation>
    <scope>NUCLEOTIDE SEQUENCE [LARGE SCALE GENOMIC DNA]</scope>
    <source>
        <strain evidence="1 2">1151</strain>
    </source>
</reference>
<dbReference type="EMBL" id="JABUFE010000007">
    <property type="protein sequence ID" value="NSX55663.1"/>
    <property type="molecule type" value="Genomic_DNA"/>
</dbReference>
<protein>
    <submittedName>
        <fullName evidence="1">Uncharacterized protein</fullName>
    </submittedName>
</protein>
<gene>
    <name evidence="1" type="ORF">HRQ87_12700</name>
</gene>